<feature type="region of interest" description="Disordered" evidence="8">
    <location>
        <begin position="398"/>
        <end position="424"/>
    </location>
</feature>
<evidence type="ECO:0000256" key="7">
    <source>
        <dbReference type="RuleBase" id="RU003971"/>
    </source>
</evidence>
<dbReference type="PANTHER" id="PTHR47901:SF8">
    <property type="entry name" value="CASPASE-3"/>
    <property type="match status" value="1"/>
</dbReference>
<feature type="region of interest" description="Disordered" evidence="8">
    <location>
        <begin position="188"/>
        <end position="208"/>
    </location>
</feature>
<evidence type="ECO:0000313" key="9">
    <source>
        <dbReference type="EMBL" id="CAD7232191.1"/>
    </source>
</evidence>
<keyword evidence="3" id="KW-0053">Apoptosis</keyword>
<evidence type="ECO:0000256" key="2">
    <source>
        <dbReference type="ARBA" id="ARBA00022670"/>
    </source>
</evidence>
<dbReference type="SMART" id="SM00115">
    <property type="entry name" value="CASc"/>
    <property type="match status" value="1"/>
</dbReference>
<evidence type="ECO:0000256" key="3">
    <source>
        <dbReference type="ARBA" id="ARBA00022703"/>
    </source>
</evidence>
<dbReference type="SUPFAM" id="SSF52129">
    <property type="entry name" value="Caspase-like"/>
    <property type="match status" value="1"/>
</dbReference>
<evidence type="ECO:0000256" key="8">
    <source>
        <dbReference type="SAM" id="MobiDB-lite"/>
    </source>
</evidence>
<dbReference type="PROSITE" id="PS01122">
    <property type="entry name" value="CASPASE_CYS"/>
    <property type="match status" value="1"/>
</dbReference>
<dbReference type="GO" id="GO:0006508">
    <property type="term" value="P:proteolysis"/>
    <property type="evidence" value="ECO:0007669"/>
    <property type="project" value="UniProtKB-KW"/>
</dbReference>
<evidence type="ECO:0000256" key="5">
    <source>
        <dbReference type="ARBA" id="ARBA00022807"/>
    </source>
</evidence>
<gene>
    <name evidence="9" type="ORF">CTOB1V02_LOCUS10032</name>
</gene>
<dbReference type="InterPro" id="IPR002138">
    <property type="entry name" value="Pept_C14_p10"/>
</dbReference>
<dbReference type="PROSITE" id="PS50208">
    <property type="entry name" value="CASPASE_P20"/>
    <property type="match status" value="1"/>
</dbReference>
<keyword evidence="5" id="KW-0788">Thiol protease</keyword>
<keyword evidence="2" id="KW-0645">Protease</keyword>
<evidence type="ECO:0000256" key="4">
    <source>
        <dbReference type="ARBA" id="ARBA00022801"/>
    </source>
</evidence>
<dbReference type="EMBL" id="OB664349">
    <property type="protein sequence ID" value="CAD7232191.1"/>
    <property type="molecule type" value="Genomic_DNA"/>
</dbReference>
<evidence type="ECO:0000256" key="1">
    <source>
        <dbReference type="ARBA" id="ARBA00010134"/>
    </source>
</evidence>
<accession>A0A7R8WJN5</accession>
<dbReference type="Pfam" id="PF00656">
    <property type="entry name" value="Peptidase_C14"/>
    <property type="match status" value="1"/>
</dbReference>
<evidence type="ECO:0000256" key="6">
    <source>
        <dbReference type="ARBA" id="ARBA00023145"/>
    </source>
</evidence>
<dbReference type="InterPro" id="IPR001309">
    <property type="entry name" value="Pept_C14_p20"/>
</dbReference>
<reference evidence="9" key="1">
    <citation type="submission" date="2020-11" db="EMBL/GenBank/DDBJ databases">
        <authorList>
            <person name="Tran Van P."/>
        </authorList>
    </citation>
    <scope>NUCLEOTIDE SEQUENCE</scope>
</reference>
<organism evidence="9">
    <name type="scientific">Cyprideis torosa</name>
    <dbReference type="NCBI Taxonomy" id="163714"/>
    <lineage>
        <taxon>Eukaryota</taxon>
        <taxon>Metazoa</taxon>
        <taxon>Ecdysozoa</taxon>
        <taxon>Arthropoda</taxon>
        <taxon>Crustacea</taxon>
        <taxon>Oligostraca</taxon>
        <taxon>Ostracoda</taxon>
        <taxon>Podocopa</taxon>
        <taxon>Podocopida</taxon>
        <taxon>Cytherocopina</taxon>
        <taxon>Cytheroidea</taxon>
        <taxon>Cytherideidae</taxon>
        <taxon>Cyprideis</taxon>
    </lineage>
</organism>
<dbReference type="Gene3D" id="3.40.50.1460">
    <property type="match status" value="1"/>
</dbReference>
<dbReference type="GO" id="GO:0006915">
    <property type="term" value="P:apoptotic process"/>
    <property type="evidence" value="ECO:0007669"/>
    <property type="project" value="UniProtKB-KW"/>
</dbReference>
<dbReference type="InterPro" id="IPR033139">
    <property type="entry name" value="Caspase_cys_AS"/>
</dbReference>
<dbReference type="OrthoDB" id="6044770at2759"/>
<keyword evidence="6" id="KW-0865">Zymogen</keyword>
<protein>
    <submittedName>
        <fullName evidence="9">Uncharacterized protein</fullName>
    </submittedName>
</protein>
<keyword evidence="4" id="KW-0378">Hydrolase</keyword>
<dbReference type="GO" id="GO:0004197">
    <property type="term" value="F:cysteine-type endopeptidase activity"/>
    <property type="evidence" value="ECO:0007669"/>
    <property type="project" value="InterPro"/>
</dbReference>
<dbReference type="PANTHER" id="PTHR47901">
    <property type="entry name" value="CASPASE RECRUITMENT DOMAIN-CONTAINING PROTEIN 18"/>
    <property type="match status" value="1"/>
</dbReference>
<feature type="region of interest" description="Disordered" evidence="8">
    <location>
        <begin position="538"/>
        <end position="641"/>
    </location>
</feature>
<dbReference type="PROSITE" id="PS01121">
    <property type="entry name" value="CASPASE_HIS"/>
    <property type="match status" value="1"/>
</dbReference>
<dbReference type="InterPro" id="IPR016129">
    <property type="entry name" value="Caspase_his_AS"/>
</dbReference>
<dbReference type="AlphaFoldDB" id="A0A7R8WJN5"/>
<proteinExistence type="inferred from homology"/>
<dbReference type="CDD" id="cd00032">
    <property type="entry name" value="CASc"/>
    <property type="match status" value="1"/>
</dbReference>
<dbReference type="InterPro" id="IPR002398">
    <property type="entry name" value="Pept_C14"/>
</dbReference>
<comment type="similarity">
    <text evidence="1 7">Belongs to the peptidase C14A family.</text>
</comment>
<dbReference type="InterPro" id="IPR015917">
    <property type="entry name" value="Pept_C14A"/>
</dbReference>
<feature type="compositionally biased region" description="Basic and acidic residues" evidence="8">
    <location>
        <begin position="609"/>
        <end position="623"/>
    </location>
</feature>
<dbReference type="InterPro" id="IPR029030">
    <property type="entry name" value="Caspase-like_dom_sf"/>
</dbReference>
<dbReference type="PROSITE" id="PS50207">
    <property type="entry name" value="CASPASE_P10"/>
    <property type="match status" value="1"/>
</dbReference>
<dbReference type="PRINTS" id="PR00376">
    <property type="entry name" value="IL1BCENZYME"/>
</dbReference>
<sequence length="641" mass="72567">MDEQQQQLLRLAPQLAAECDFETLMQAVSQQEDLITLEERKSVAHSYFEENPKPDEIQEILIKIFQWIARNRKAIDRVIPILMSTGHFNAATMLRPELNVDEELKKMEFKKKRHQVQSWAGDFEALESQGVPLRGMSSLGVHRIHSESDALPAMAPSDDEMGGGDVPRPPPLPPLLRPLRPRELQIPPQNGAFDRDTDSSPETPVAEEIERVRKLRRRTTDPLKRRSLYGINEVKVEPAQKRNGGFCGNKGYKCYKMDSNPRGYALIINNENFLMNDSMQRKGSDRDLKHMKELLEQLHFAVEDFQDLGYADMRQRIRDFAAKPRHREMDCCVVVIMSHGHSDSGMDFVYSYDHKAVLVNWILNCFSNKNCPALMKKPKLFFIQACRGDSTDRGVTCYPYPAPHKSRRPSTDRDGSTRSDANMEGNLGTPLRIPAVGQKKLPSVTDTFLARATVPGYVCFRDTVLGTWFIQKIVEVFMERAKDCELRDLMNEVSERMAKLENEFGYKQAPDFSMLGGFSHLYFNPGLYGTLQLPTRLSRPDFQLTPPPADQTDRSPSPVRRVTAPAGSPPVWRRSEEANGSGGSSGASSMSHEGTAEDGHRSRRPGRGLMERARRWIRGDVRDTSSLSPSSRHRGQGDNGH</sequence>
<name>A0A7R8WJN5_9CRUS</name>
<dbReference type="InterPro" id="IPR011600">
    <property type="entry name" value="Pept_C14_caspase"/>
</dbReference>